<organism evidence="1 2">
    <name type="scientific">Cellulophaga fucicola</name>
    <dbReference type="NCBI Taxonomy" id="76595"/>
    <lineage>
        <taxon>Bacteria</taxon>
        <taxon>Pseudomonadati</taxon>
        <taxon>Bacteroidota</taxon>
        <taxon>Flavobacteriia</taxon>
        <taxon>Flavobacteriales</taxon>
        <taxon>Flavobacteriaceae</taxon>
        <taxon>Cellulophaga</taxon>
    </lineage>
</organism>
<dbReference type="STRING" id="76595.SAMN05660313_00730"/>
<sequence length="151" mass="17412">MDYTKTVDDICIGGGFEITHKIEVTKKITPKISIDDAYFLIYDWPDDKEGANTTITISLTYFFVLEDKKYEIGTKNTFYDYNVSSYKDNLKNWFTNDVYPLIVKRALEISKEKLEEEFGVSLTNTTPFDTQETKAKRLANKALKSCLIDTV</sequence>
<dbReference type="OrthoDB" id="1190259at2"/>
<name>A0A1K1MR51_9FLAO</name>
<evidence type="ECO:0000313" key="1">
    <source>
        <dbReference type="EMBL" id="SFW24430.1"/>
    </source>
</evidence>
<gene>
    <name evidence="1" type="ORF">SAMN05660313_00730</name>
</gene>
<proteinExistence type="predicted"/>
<keyword evidence="2" id="KW-1185">Reference proteome</keyword>
<dbReference type="EMBL" id="FPIY01000001">
    <property type="protein sequence ID" value="SFW24430.1"/>
    <property type="molecule type" value="Genomic_DNA"/>
</dbReference>
<dbReference type="AlphaFoldDB" id="A0A1K1MR51"/>
<protein>
    <submittedName>
        <fullName evidence="1">Uncharacterized protein</fullName>
    </submittedName>
</protein>
<evidence type="ECO:0000313" key="2">
    <source>
        <dbReference type="Proteomes" id="UP000183257"/>
    </source>
</evidence>
<reference evidence="2" key="1">
    <citation type="submission" date="2016-11" db="EMBL/GenBank/DDBJ databases">
        <authorList>
            <person name="Varghese N."/>
            <person name="Submissions S."/>
        </authorList>
    </citation>
    <scope>NUCLEOTIDE SEQUENCE [LARGE SCALE GENOMIC DNA]</scope>
    <source>
        <strain evidence="2">DSM 24786</strain>
    </source>
</reference>
<accession>A0A1K1MR51</accession>
<dbReference type="Proteomes" id="UP000183257">
    <property type="component" value="Unassembled WGS sequence"/>
</dbReference>
<dbReference type="RefSeq" id="WP_072302389.1">
    <property type="nucleotide sequence ID" value="NZ_FPIY01000001.1"/>
</dbReference>